<accession>A0A9Q1H5J6</accession>
<dbReference type="CDD" id="cd00087">
    <property type="entry name" value="FReD"/>
    <property type="match status" value="1"/>
</dbReference>
<dbReference type="PROSITE" id="PS01186">
    <property type="entry name" value="EGF_2"/>
    <property type="match status" value="1"/>
</dbReference>
<comment type="caution">
    <text evidence="2">The sequence shown here is derived from an EMBL/GenBank/DDBJ whole genome shotgun (WGS) entry which is preliminary data.</text>
</comment>
<dbReference type="SMART" id="SM00181">
    <property type="entry name" value="EGF"/>
    <property type="match status" value="2"/>
</dbReference>
<name>A0A9Q1H5J6_HOLLE</name>
<dbReference type="EMBL" id="JAIZAY010000011">
    <property type="protein sequence ID" value="KAJ8033166.1"/>
    <property type="molecule type" value="Genomic_DNA"/>
</dbReference>
<dbReference type="CDD" id="cd19941">
    <property type="entry name" value="TIL"/>
    <property type="match status" value="1"/>
</dbReference>
<organism evidence="2 3">
    <name type="scientific">Holothuria leucospilota</name>
    <name type="common">Black long sea cucumber</name>
    <name type="synonym">Mertensiothuria leucospilota</name>
    <dbReference type="NCBI Taxonomy" id="206669"/>
    <lineage>
        <taxon>Eukaryota</taxon>
        <taxon>Metazoa</taxon>
        <taxon>Echinodermata</taxon>
        <taxon>Eleutherozoa</taxon>
        <taxon>Echinozoa</taxon>
        <taxon>Holothuroidea</taxon>
        <taxon>Aspidochirotacea</taxon>
        <taxon>Aspidochirotida</taxon>
        <taxon>Holothuriidae</taxon>
        <taxon>Holothuria</taxon>
    </lineage>
</organism>
<dbReference type="PANTHER" id="PTHR19143">
    <property type="entry name" value="FIBRINOGEN/TENASCIN/ANGIOPOEITIN"/>
    <property type="match status" value="1"/>
</dbReference>
<dbReference type="AlphaFoldDB" id="A0A9Q1H5J6"/>
<feature type="domain" description="Fibrinogen C-terminal" evidence="1">
    <location>
        <begin position="115"/>
        <end position="341"/>
    </location>
</feature>
<dbReference type="SUPFAM" id="SSF57567">
    <property type="entry name" value="Serine protease inhibitors"/>
    <property type="match status" value="1"/>
</dbReference>
<dbReference type="Proteomes" id="UP001152320">
    <property type="component" value="Chromosome 11"/>
</dbReference>
<evidence type="ECO:0000259" key="1">
    <source>
        <dbReference type="PROSITE" id="PS51406"/>
    </source>
</evidence>
<keyword evidence="3" id="KW-1185">Reference proteome</keyword>
<dbReference type="Pfam" id="PF01826">
    <property type="entry name" value="TIL"/>
    <property type="match status" value="1"/>
</dbReference>
<dbReference type="Gene3D" id="3.90.215.10">
    <property type="entry name" value="Gamma Fibrinogen, chain A, domain 1"/>
    <property type="match status" value="1"/>
</dbReference>
<dbReference type="InterPro" id="IPR050373">
    <property type="entry name" value="Fibrinogen_C-term_domain"/>
</dbReference>
<gene>
    <name evidence="2" type="ORF">HOLleu_23320</name>
</gene>
<protein>
    <submittedName>
        <fullName evidence="2">Fibrinogen-like protein 1</fullName>
    </submittedName>
</protein>
<proteinExistence type="predicted"/>
<dbReference type="InterPro" id="IPR002919">
    <property type="entry name" value="TIL_dom"/>
</dbReference>
<sequence>MMYMECSCQVTCEDPDGTSGCHNNCTRGKTCICPDGYFLQGEHCVPPEECGCFVHGIGVIREGEFYVPTPNCSHICHCNSGIFHCTSYNCHNDEICEIRNDKLKCFCEYGYHSDGQSCIRSTDCMDLYKDGYIQDGAYTISPHGWTFSPFEVYCERGWTVFQRRYDGSVNFDRSWNDYKEGFGSPDHEMWLGNEKLFFITNQRDYELQIDLVINNGTSRYLKYENFRISDEENKYRILFLGGYSGDTGPFLYFISTGYNYMRYHKQQQFTTRDRDYDDHNQDNCAVRHHGGWWYSKCYEINLNGDYGNYTDVGICLTKKSTGTVELQCYVSFTQMKLRPEEYPRC</sequence>
<dbReference type="GO" id="GO:0005615">
    <property type="term" value="C:extracellular space"/>
    <property type="evidence" value="ECO:0007669"/>
    <property type="project" value="TreeGrafter"/>
</dbReference>
<evidence type="ECO:0000313" key="3">
    <source>
        <dbReference type="Proteomes" id="UP001152320"/>
    </source>
</evidence>
<dbReference type="InterPro" id="IPR000742">
    <property type="entry name" value="EGF"/>
</dbReference>
<dbReference type="InterPro" id="IPR002181">
    <property type="entry name" value="Fibrinogen_a/b/g_C_dom"/>
</dbReference>
<dbReference type="PROSITE" id="PS51406">
    <property type="entry name" value="FIBRINOGEN_C_2"/>
    <property type="match status" value="1"/>
</dbReference>
<dbReference type="OrthoDB" id="159395at2759"/>
<reference evidence="2" key="1">
    <citation type="submission" date="2021-10" db="EMBL/GenBank/DDBJ databases">
        <title>Tropical sea cucumber genome reveals ecological adaptation and Cuvierian tubules defense mechanism.</title>
        <authorList>
            <person name="Chen T."/>
        </authorList>
    </citation>
    <scope>NUCLEOTIDE SEQUENCE</scope>
    <source>
        <strain evidence="2">Nanhai2018</strain>
        <tissue evidence="2">Muscle</tissue>
    </source>
</reference>
<dbReference type="Pfam" id="PF00147">
    <property type="entry name" value="Fibrinogen_C"/>
    <property type="match status" value="1"/>
</dbReference>
<dbReference type="SUPFAM" id="SSF56496">
    <property type="entry name" value="Fibrinogen C-terminal domain-like"/>
    <property type="match status" value="1"/>
</dbReference>
<dbReference type="InterPro" id="IPR036084">
    <property type="entry name" value="Ser_inhib-like_sf"/>
</dbReference>
<dbReference type="Gene3D" id="2.10.25.10">
    <property type="entry name" value="Laminin"/>
    <property type="match status" value="1"/>
</dbReference>
<evidence type="ECO:0000313" key="2">
    <source>
        <dbReference type="EMBL" id="KAJ8033166.1"/>
    </source>
</evidence>
<dbReference type="SMART" id="SM00186">
    <property type="entry name" value="FBG"/>
    <property type="match status" value="1"/>
</dbReference>
<dbReference type="InterPro" id="IPR036056">
    <property type="entry name" value="Fibrinogen-like_C"/>
</dbReference>
<dbReference type="InterPro" id="IPR014716">
    <property type="entry name" value="Fibrinogen_a/b/g_C_1"/>
</dbReference>